<comment type="caution">
    <text evidence="5">The sequence shown here is derived from an EMBL/GenBank/DDBJ whole genome shotgun (WGS) entry which is preliminary data.</text>
</comment>
<evidence type="ECO:0000313" key="6">
    <source>
        <dbReference type="Proteomes" id="UP001576774"/>
    </source>
</evidence>
<accession>A0ABV4XGQ8</accession>
<dbReference type="EMBL" id="JBHFNQ010000242">
    <property type="protein sequence ID" value="MFB2881751.1"/>
    <property type="molecule type" value="Genomic_DNA"/>
</dbReference>
<reference evidence="5 6" key="1">
    <citation type="submission" date="2024-09" db="EMBL/GenBank/DDBJ databases">
        <title>Floridaenema gen nov. (Aerosakkonemataceae, Aerosakkonematales ord. nov., Cyanobacteria) from benthic tropical and subtropical fresh waters, with the description of four new species.</title>
        <authorList>
            <person name="Moretto J.A."/>
            <person name="Berthold D.E."/>
            <person name="Lefler F.W."/>
            <person name="Huang I.-S."/>
            <person name="Laughinghouse H. IV."/>
        </authorList>
    </citation>
    <scope>NUCLEOTIDE SEQUENCE [LARGE SCALE GENOMIC DNA]</scope>
    <source>
        <strain evidence="5 6">BLCC-F46</strain>
    </source>
</reference>
<feature type="compositionally biased region" description="Pro residues" evidence="2">
    <location>
        <begin position="60"/>
        <end position="70"/>
    </location>
</feature>
<organism evidence="5 6">
    <name type="scientific">Floridaenema aerugineum BLCC-F46</name>
    <dbReference type="NCBI Taxonomy" id="3153654"/>
    <lineage>
        <taxon>Bacteria</taxon>
        <taxon>Bacillati</taxon>
        <taxon>Cyanobacteriota</taxon>
        <taxon>Cyanophyceae</taxon>
        <taxon>Oscillatoriophycideae</taxon>
        <taxon>Aerosakkonematales</taxon>
        <taxon>Aerosakkonemataceae</taxon>
        <taxon>Floridanema</taxon>
        <taxon>Floridanema aerugineum</taxon>
    </lineage>
</organism>
<dbReference type="RefSeq" id="WP_413274723.1">
    <property type="nucleotide sequence ID" value="NZ_JBHFNQ010000242.1"/>
</dbReference>
<dbReference type="PANTHER" id="PTHR33222:SF4">
    <property type="entry name" value="PROTEIN CURVATURE THYLAKOID 1A, CHLOROPLASTIC"/>
    <property type="match status" value="1"/>
</dbReference>
<dbReference type="InterPro" id="IPR033344">
    <property type="entry name" value="CURT1"/>
</dbReference>
<feature type="compositionally biased region" description="Basic and acidic residues" evidence="2">
    <location>
        <begin position="17"/>
        <end position="26"/>
    </location>
</feature>
<keyword evidence="3" id="KW-0472">Membrane</keyword>
<feature type="transmembrane region" description="Helical" evidence="3">
    <location>
        <begin position="141"/>
        <end position="161"/>
    </location>
</feature>
<evidence type="ECO:0000256" key="2">
    <source>
        <dbReference type="SAM" id="MobiDB-lite"/>
    </source>
</evidence>
<feature type="domain" description="Cyanobacterial aminoacyl-tRNA synthetase CAAD" evidence="4">
    <location>
        <begin position="129"/>
        <end position="212"/>
    </location>
</feature>
<dbReference type="InterPro" id="IPR025564">
    <property type="entry name" value="CAAD_dom"/>
</dbReference>
<evidence type="ECO:0000259" key="4">
    <source>
        <dbReference type="Pfam" id="PF14159"/>
    </source>
</evidence>
<name>A0ABV4XGQ8_9CYAN</name>
<gene>
    <name evidence="5" type="ORF">ACE1CC_33285</name>
</gene>
<keyword evidence="6" id="KW-1185">Reference proteome</keyword>
<protein>
    <submittedName>
        <fullName evidence="5">CAAD domain-containing protein</fullName>
    </submittedName>
</protein>
<dbReference type="Pfam" id="PF14159">
    <property type="entry name" value="CAAD"/>
    <property type="match status" value="1"/>
</dbReference>
<keyword evidence="3" id="KW-0812">Transmembrane</keyword>
<evidence type="ECO:0000256" key="1">
    <source>
        <dbReference type="ARBA" id="ARBA00004141"/>
    </source>
</evidence>
<dbReference type="Proteomes" id="UP001576774">
    <property type="component" value="Unassembled WGS sequence"/>
</dbReference>
<comment type="subcellular location">
    <subcellularLocation>
        <location evidence="1">Membrane</location>
        <topology evidence="1">Multi-pass membrane protein</topology>
    </subcellularLocation>
</comment>
<keyword evidence="3" id="KW-1133">Transmembrane helix</keyword>
<feature type="transmembrane region" description="Helical" evidence="3">
    <location>
        <begin position="173"/>
        <end position="191"/>
    </location>
</feature>
<dbReference type="PANTHER" id="PTHR33222">
    <property type="match status" value="1"/>
</dbReference>
<evidence type="ECO:0000313" key="5">
    <source>
        <dbReference type="EMBL" id="MFB2881751.1"/>
    </source>
</evidence>
<sequence>MEPEAENPTTPTPPEIEPIKKKEEKVAPPPPEDVQVKTEVTSPPPSTTTENLTVKAEMTPPTPPTPPTPSPTMQTPKVETTPPVEVQLPNVEIKVSGSPDEPDFTTTTQTQWQQFGEQISEILDRLPDSVGNFFRDYQRPLTVVGAIIASIIALKVISGLLDTFNEIPFFEPFFQLIGIIYSGWFVYRYLLNAGNRQELWQIIDDYKAQVFGSKKP</sequence>
<evidence type="ECO:0000256" key="3">
    <source>
        <dbReference type="SAM" id="Phobius"/>
    </source>
</evidence>
<proteinExistence type="predicted"/>
<feature type="region of interest" description="Disordered" evidence="2">
    <location>
        <begin position="1"/>
        <end position="78"/>
    </location>
</feature>